<evidence type="ECO:0000313" key="2">
    <source>
        <dbReference type="EMBL" id="GFY13448.1"/>
    </source>
</evidence>
<evidence type="ECO:0000313" key="3">
    <source>
        <dbReference type="Proteomes" id="UP000887159"/>
    </source>
</evidence>
<reference evidence="2" key="1">
    <citation type="submission" date="2020-08" db="EMBL/GenBank/DDBJ databases">
        <title>Multicomponent nature underlies the extraordinary mechanical properties of spider dragline silk.</title>
        <authorList>
            <person name="Kono N."/>
            <person name="Nakamura H."/>
            <person name="Mori M."/>
            <person name="Yoshida Y."/>
            <person name="Ohtoshi R."/>
            <person name="Malay A.D."/>
            <person name="Moran D.A.P."/>
            <person name="Tomita M."/>
            <person name="Numata K."/>
            <person name="Arakawa K."/>
        </authorList>
    </citation>
    <scope>NUCLEOTIDE SEQUENCE</scope>
</reference>
<dbReference type="Proteomes" id="UP000887159">
    <property type="component" value="Unassembled WGS sequence"/>
</dbReference>
<proteinExistence type="predicted"/>
<comment type="caution">
    <text evidence="2">The sequence shown here is derived from an EMBL/GenBank/DDBJ whole genome shotgun (WGS) entry which is preliminary data.</text>
</comment>
<dbReference type="EMBL" id="BMAU01021322">
    <property type="protein sequence ID" value="GFY13448.1"/>
    <property type="molecule type" value="Genomic_DNA"/>
</dbReference>
<protein>
    <submittedName>
        <fullName evidence="2">Uncharacterized protein</fullName>
    </submittedName>
</protein>
<gene>
    <name evidence="2" type="ORF">TNCV_1803191</name>
</gene>
<organism evidence="2 3">
    <name type="scientific">Trichonephila clavipes</name>
    <name type="common">Golden silk orbweaver</name>
    <name type="synonym">Nephila clavipes</name>
    <dbReference type="NCBI Taxonomy" id="2585209"/>
    <lineage>
        <taxon>Eukaryota</taxon>
        <taxon>Metazoa</taxon>
        <taxon>Ecdysozoa</taxon>
        <taxon>Arthropoda</taxon>
        <taxon>Chelicerata</taxon>
        <taxon>Arachnida</taxon>
        <taxon>Araneae</taxon>
        <taxon>Araneomorphae</taxon>
        <taxon>Entelegynae</taxon>
        <taxon>Araneoidea</taxon>
        <taxon>Nephilidae</taxon>
        <taxon>Trichonephila</taxon>
    </lineage>
</organism>
<evidence type="ECO:0000256" key="1">
    <source>
        <dbReference type="SAM" id="MobiDB-lite"/>
    </source>
</evidence>
<feature type="compositionally biased region" description="Polar residues" evidence="1">
    <location>
        <begin position="70"/>
        <end position="86"/>
    </location>
</feature>
<sequence>MGKTLKPDPTLISGLGKLRFPWGDNTIECQCNDLTPEVTSSSSCLPKAVGERTVQAKEGPVRFRKDKCRTSSPHNLQHHCQFSQRGQRLLKNPEESLASRRSPSLEVNIGDIAER</sequence>
<name>A0A8X6VMC8_TRICX</name>
<feature type="region of interest" description="Disordered" evidence="1">
    <location>
        <begin position="66"/>
        <end position="115"/>
    </location>
</feature>
<keyword evidence="3" id="KW-1185">Reference proteome</keyword>
<dbReference type="AlphaFoldDB" id="A0A8X6VMC8"/>
<accession>A0A8X6VMC8</accession>